<evidence type="ECO:0000313" key="6">
    <source>
        <dbReference type="EMBL" id="EPF20798.1"/>
    </source>
</evidence>
<dbReference type="SUPFAM" id="SSF53850">
    <property type="entry name" value="Periplasmic binding protein-like II"/>
    <property type="match status" value="1"/>
</dbReference>
<dbReference type="NCBIfam" id="NF007063">
    <property type="entry name" value="PRK09508.1"/>
    <property type="match status" value="1"/>
</dbReference>
<dbReference type="InterPro" id="IPR000847">
    <property type="entry name" value="LysR_HTH_N"/>
</dbReference>
<dbReference type="PROSITE" id="PS50931">
    <property type="entry name" value="HTH_LYSR"/>
    <property type="match status" value="1"/>
</dbReference>
<dbReference type="Gene3D" id="1.10.10.10">
    <property type="entry name" value="Winged helix-like DNA-binding domain superfamily/Winged helix DNA-binding domain"/>
    <property type="match status" value="1"/>
</dbReference>
<feature type="domain" description="HTH lysR-type" evidence="5">
    <location>
        <begin position="22"/>
        <end position="79"/>
    </location>
</feature>
<dbReference type="GO" id="GO:0003677">
    <property type="term" value="F:DNA binding"/>
    <property type="evidence" value="ECO:0007669"/>
    <property type="project" value="UniProtKB-KW"/>
</dbReference>
<dbReference type="InterPro" id="IPR036388">
    <property type="entry name" value="WH-like_DNA-bd_sf"/>
</dbReference>
<dbReference type="PANTHER" id="PTHR30118:SF6">
    <property type="entry name" value="HTH-TYPE TRANSCRIPTIONAL REGULATOR LEUO"/>
    <property type="match status" value="1"/>
</dbReference>
<gene>
    <name evidence="6" type="ORF">HMPREF0201_00533</name>
</gene>
<dbReference type="Gene3D" id="3.40.190.10">
    <property type="entry name" value="Periplasmic binding protein-like II"/>
    <property type="match status" value="2"/>
</dbReference>
<keyword evidence="4" id="KW-0804">Transcription</keyword>
<keyword evidence="3" id="KW-0238">DNA-binding</keyword>
<dbReference type="EMBL" id="ATDT01000003">
    <property type="protein sequence ID" value="EPF20798.1"/>
    <property type="molecule type" value="Genomic_DNA"/>
</dbReference>
<dbReference type="Pfam" id="PF00126">
    <property type="entry name" value="HTH_1"/>
    <property type="match status" value="1"/>
</dbReference>
<evidence type="ECO:0000256" key="2">
    <source>
        <dbReference type="ARBA" id="ARBA00023015"/>
    </source>
</evidence>
<dbReference type="InterPro" id="IPR050389">
    <property type="entry name" value="LysR-type_TF"/>
</dbReference>
<dbReference type="InterPro" id="IPR036390">
    <property type="entry name" value="WH_DNA-bd_sf"/>
</dbReference>
<evidence type="ECO:0000256" key="4">
    <source>
        <dbReference type="ARBA" id="ARBA00023163"/>
    </source>
</evidence>
<dbReference type="STRING" id="566551.HMPREF0201_00533"/>
<dbReference type="OrthoDB" id="8720143at2"/>
<reference evidence="6 7" key="1">
    <citation type="submission" date="2013-04" db="EMBL/GenBank/DDBJ databases">
        <authorList>
            <person name="Weinstock G."/>
            <person name="Sodergren E."/>
            <person name="Lobos E.A."/>
            <person name="Fulton L."/>
            <person name="Fulton R."/>
            <person name="Courtney L."/>
            <person name="Fronick C."/>
            <person name="O'Laughlin M."/>
            <person name="Godfrey J."/>
            <person name="Wilson R.M."/>
            <person name="Miner T."/>
            <person name="Farmer C."/>
            <person name="Delehaunty K."/>
            <person name="Cordes M."/>
            <person name="Minx P."/>
            <person name="Tomlinson C."/>
            <person name="Chen J."/>
            <person name="Wollam A."/>
            <person name="Pepin K.H."/>
            <person name="Palsikar V.B."/>
            <person name="Zhang X."/>
            <person name="Suruliraj S."/>
            <person name="Perna N.T."/>
            <person name="Plunkett G."/>
            <person name="Warren W."/>
            <person name="Mitreva M."/>
            <person name="Mardis E.R."/>
            <person name="Wilson R.K."/>
        </authorList>
    </citation>
    <scope>NUCLEOTIDE SEQUENCE [LARGE SCALE GENOMIC DNA]</scope>
    <source>
        <strain evidence="6 7">DSM 4568</strain>
    </source>
</reference>
<dbReference type="RefSeq" id="WP_016534879.1">
    <property type="nucleotide sequence ID" value="NZ_KE161030.1"/>
</dbReference>
<evidence type="ECO:0000259" key="5">
    <source>
        <dbReference type="PROSITE" id="PS50931"/>
    </source>
</evidence>
<dbReference type="InterPro" id="IPR005119">
    <property type="entry name" value="LysR_subst-bd"/>
</dbReference>
<comment type="caution">
    <text evidence="6">The sequence shown here is derived from an EMBL/GenBank/DDBJ whole genome shotgun (WGS) entry which is preliminary data.</text>
</comment>
<name>S3J4I7_9ENTR</name>
<dbReference type="HOGENOM" id="CLU_039613_39_0_6"/>
<dbReference type="AlphaFoldDB" id="S3J4I7"/>
<dbReference type="Pfam" id="PF03466">
    <property type="entry name" value="LysR_substrate"/>
    <property type="match status" value="1"/>
</dbReference>
<evidence type="ECO:0000313" key="7">
    <source>
        <dbReference type="Proteomes" id="UP000014585"/>
    </source>
</evidence>
<dbReference type="PATRIC" id="fig|566551.4.peg.492"/>
<dbReference type="SUPFAM" id="SSF46785">
    <property type="entry name" value="Winged helix' DNA-binding domain"/>
    <property type="match status" value="1"/>
</dbReference>
<dbReference type="PANTHER" id="PTHR30118">
    <property type="entry name" value="HTH-TYPE TRANSCRIPTIONAL REGULATOR LEUO-RELATED"/>
    <property type="match status" value="1"/>
</dbReference>
<organism evidence="6 7">
    <name type="scientific">Cedecea davisae DSM 4568</name>
    <dbReference type="NCBI Taxonomy" id="566551"/>
    <lineage>
        <taxon>Bacteria</taxon>
        <taxon>Pseudomonadati</taxon>
        <taxon>Pseudomonadota</taxon>
        <taxon>Gammaproteobacteria</taxon>
        <taxon>Enterobacterales</taxon>
        <taxon>Enterobacteriaceae</taxon>
        <taxon>Cedecea</taxon>
    </lineage>
</organism>
<accession>S3J4I7</accession>
<dbReference type="Proteomes" id="UP000014585">
    <property type="component" value="Unassembled WGS sequence"/>
</dbReference>
<dbReference type="PRINTS" id="PR00039">
    <property type="entry name" value="HTHLYSR"/>
</dbReference>
<dbReference type="GO" id="GO:0003700">
    <property type="term" value="F:DNA-binding transcription factor activity"/>
    <property type="evidence" value="ECO:0007669"/>
    <property type="project" value="InterPro"/>
</dbReference>
<evidence type="ECO:0000256" key="3">
    <source>
        <dbReference type="ARBA" id="ARBA00023125"/>
    </source>
</evidence>
<proteinExistence type="inferred from homology"/>
<sequence length="314" mass="35709">MTDELIECPNVQEIIKSQLREVDLNLLTVFDAVMQAESITGAARLLGMSQPAVSNAVSRLKIMFNDELFVRYGRGIQPTGRAFQLFSIVRHVLQLVQNELPGAGFDPLGSERVFNICISSPLDNRIIPIFYDAVKYSAPYIKLGFKSCFGPDIEHQMRHQKVDFVISYEEFVRPEFKRMALFKDEMVLVTGPQHPGFCDSFSITDFYNERHATASLDNYGSFSFLWYDTAEKQNSIAWQGVAITSVLNVVSQTKLVGVAPRWLAEKFANELKINIFPLPFAQKTRTCYLSWHESAGQDRGHLWMQTLIKTICCQ</sequence>
<evidence type="ECO:0000256" key="1">
    <source>
        <dbReference type="ARBA" id="ARBA00009437"/>
    </source>
</evidence>
<protein>
    <submittedName>
        <fullName evidence="6">Leucine transcriptional activator</fullName>
    </submittedName>
</protein>
<comment type="similarity">
    <text evidence="1">Belongs to the LysR transcriptional regulatory family.</text>
</comment>
<keyword evidence="2" id="KW-0805">Transcription regulation</keyword>